<gene>
    <name evidence="3" type="ORF">Tci_007769</name>
</gene>
<feature type="compositionally biased region" description="Basic and acidic residues" evidence="1">
    <location>
        <begin position="103"/>
        <end position="129"/>
    </location>
</feature>
<evidence type="ECO:0000313" key="3">
    <source>
        <dbReference type="EMBL" id="GEU35791.1"/>
    </source>
</evidence>
<feature type="domain" description="Retroviral polymerase SH3-like" evidence="2">
    <location>
        <begin position="6"/>
        <end position="60"/>
    </location>
</feature>
<evidence type="ECO:0000259" key="2">
    <source>
        <dbReference type="Pfam" id="PF25597"/>
    </source>
</evidence>
<dbReference type="Pfam" id="PF25597">
    <property type="entry name" value="SH3_retrovirus"/>
    <property type="match status" value="1"/>
</dbReference>
<dbReference type="EMBL" id="BKCJ010000732">
    <property type="protein sequence ID" value="GEU35791.1"/>
    <property type="molecule type" value="Genomic_DNA"/>
</dbReference>
<protein>
    <submittedName>
        <fullName evidence="3">Copia protein</fullName>
    </submittedName>
</protein>
<proteinExistence type="predicted"/>
<organism evidence="3">
    <name type="scientific">Tanacetum cinerariifolium</name>
    <name type="common">Dalmatian daisy</name>
    <name type="synonym">Chrysanthemum cinerariifolium</name>
    <dbReference type="NCBI Taxonomy" id="118510"/>
    <lineage>
        <taxon>Eukaryota</taxon>
        <taxon>Viridiplantae</taxon>
        <taxon>Streptophyta</taxon>
        <taxon>Embryophyta</taxon>
        <taxon>Tracheophyta</taxon>
        <taxon>Spermatophyta</taxon>
        <taxon>Magnoliopsida</taxon>
        <taxon>eudicotyledons</taxon>
        <taxon>Gunneridae</taxon>
        <taxon>Pentapetalae</taxon>
        <taxon>asterids</taxon>
        <taxon>campanulids</taxon>
        <taxon>Asterales</taxon>
        <taxon>Asteraceae</taxon>
        <taxon>Asteroideae</taxon>
        <taxon>Anthemideae</taxon>
        <taxon>Anthemidinae</taxon>
        <taxon>Tanacetum</taxon>
    </lineage>
</organism>
<comment type="caution">
    <text evidence="3">The sequence shown here is derived from an EMBL/GenBank/DDBJ whole genome shotgun (WGS) entry which is preliminary data.</text>
</comment>
<evidence type="ECO:0000256" key="1">
    <source>
        <dbReference type="SAM" id="MobiDB-lite"/>
    </source>
</evidence>
<accession>A0A6L2JFM2</accession>
<dbReference type="InterPro" id="IPR057670">
    <property type="entry name" value="SH3_retrovirus"/>
</dbReference>
<dbReference type="AlphaFoldDB" id="A0A6L2JFM2"/>
<reference evidence="3" key="1">
    <citation type="journal article" date="2019" name="Sci. Rep.">
        <title>Draft genome of Tanacetum cinerariifolium, the natural source of mosquito coil.</title>
        <authorList>
            <person name="Yamashiro T."/>
            <person name="Shiraishi A."/>
            <person name="Satake H."/>
            <person name="Nakayama K."/>
        </authorList>
    </citation>
    <scope>NUCLEOTIDE SEQUENCE</scope>
</reference>
<feature type="region of interest" description="Disordered" evidence="1">
    <location>
        <begin position="100"/>
        <end position="137"/>
    </location>
</feature>
<name>A0A6L2JFM2_TANCI</name>
<sequence length="562" mass="63222">MRPFGCIVTILNTIDHLGKFDGKAGEGFFIGYSLNSKAFIVFNSRTRLMEENLHISFGTQSNGFTSKKAGDNVGQARKETTPVKDYILLPLWIADLPFSQDPKSSHDDGFKPSSDDRKKVDENQSKESECNDQENEDNVNITNNVKIVNVAGINEVNVIGGKTSIELPFDLNMHALEDVSIFKFLSDDEDDGAMADMNNLDTIIQISPILTTRIHKDHPLDQVIRDLQSATQTRKMSKNLKEHGFIEEEVYVCQRLGFEDLDFPDRVYKELCIAFEKMVHEKSQMSSMGELTFLLGLQVKQKKDGTFISQDKYVAEILKKFRKPKRKDTQVPQPSDPIENVVDEVVYKELGDSLVRAATIDFSLGAEKDSDEEITLVSVQNDADKEMFNVDALNGKEVFVPKQEVVVKKVNDEVQNVVEEVVEVINNAKLIIDATQISATGDIVSTASTAVSAASVATTVSVATTTTAIIATDDVHAKIDADHQLSERMQEKEQEDMSITEKATLFQQPLEKRRKHFAAKREEEKRNKLLTKAQQRMIMCSYLKNMEGYKLKDLKLKEFDSI</sequence>